<name>A0A8S5RWF4_9CAUD</name>
<evidence type="ECO:0000313" key="1">
    <source>
        <dbReference type="EMBL" id="DAF42937.1"/>
    </source>
</evidence>
<reference evidence="1" key="1">
    <citation type="journal article" date="2021" name="Proc. Natl. Acad. Sci. U.S.A.">
        <title>A Catalog of Tens of Thousands of Viruses from Human Metagenomes Reveals Hidden Associations with Chronic Diseases.</title>
        <authorList>
            <person name="Tisza M.J."/>
            <person name="Buck C.B."/>
        </authorList>
    </citation>
    <scope>NUCLEOTIDE SEQUENCE</scope>
    <source>
        <strain evidence="1">CtHip2</strain>
    </source>
</reference>
<protein>
    <submittedName>
        <fullName evidence="1">Uncharacterized protein</fullName>
    </submittedName>
</protein>
<accession>A0A8S5RWF4</accession>
<proteinExistence type="predicted"/>
<organism evidence="1">
    <name type="scientific">Siphoviridae sp. ctHip2</name>
    <dbReference type="NCBI Taxonomy" id="2827830"/>
    <lineage>
        <taxon>Viruses</taxon>
        <taxon>Duplodnaviria</taxon>
        <taxon>Heunggongvirae</taxon>
        <taxon>Uroviricota</taxon>
        <taxon>Caudoviricetes</taxon>
    </lineage>
</organism>
<sequence length="178" mass="20369">MNEIVSIKNKNFLDGYKLVYPTNNKDLKVNILDDNGDGQLHIGISNLDLNMLEEVLYFNKLFISKYSKLILENHIENFSSGVTLLFTSKEGKEIKGFAIKSLKITDSHGEKVDFTHLELIKEIYFNADTGAVIIVTDEKFCSAKEKKYIKEQKVKNHEKAIKEQKEKALLNSVENLLN</sequence>
<dbReference type="EMBL" id="BK032497">
    <property type="protein sequence ID" value="DAF42937.1"/>
    <property type="molecule type" value="Genomic_DNA"/>
</dbReference>